<feature type="region of interest" description="Disordered" evidence="1">
    <location>
        <begin position="255"/>
        <end position="296"/>
    </location>
</feature>
<dbReference type="AlphaFoldDB" id="A0A1J4JL94"/>
<dbReference type="Proteomes" id="UP000179807">
    <property type="component" value="Unassembled WGS sequence"/>
</dbReference>
<dbReference type="RefSeq" id="XP_068352320.1">
    <property type="nucleotide sequence ID" value="XM_068509655.1"/>
</dbReference>
<accession>A0A1J4JL94</accession>
<sequence length="372" mass="41258">MVKSQNFSMNEELSNSNIATISSQQNASANNASSSSTSTQSPSVNNLTSFSSNTGNNSNISNTNNNSNNSNTNSNTSNTSSSPNNSTKRPKASIKNIIHNLFKPGISTQLRIRNMLLTDIPTQETRIYIRVKQGRNRQSSQLVKIIGNSASWSDEILIDCRVPTKQHSKRSFSLRFSFRLEDISGRSHTRYGFAELDLVSITMANDWEYKTKLHDCNYKSNFSCLISVKVKKQSEDPNMSGNNFSLNSCPQGSLSDNNLVSQNAPSNATSADAPSKSGTPAKPIINSSSMDRIPKGPMKTIHLISRKKHRKFNKINNQSILLPDKRISPLFETSRIASEVEAELPFRVQQVRLDRLTKQVDDIISSVLYASE</sequence>
<feature type="domain" description="C2 NT-type" evidence="2">
    <location>
        <begin position="98"/>
        <end position="232"/>
    </location>
</feature>
<gene>
    <name evidence="3" type="ORF">TRFO_34428</name>
</gene>
<feature type="region of interest" description="Disordered" evidence="1">
    <location>
        <begin position="24"/>
        <end position="90"/>
    </location>
</feature>
<dbReference type="OrthoDB" id="10606686at2759"/>
<evidence type="ECO:0000256" key="1">
    <source>
        <dbReference type="SAM" id="MobiDB-lite"/>
    </source>
</evidence>
<protein>
    <recommendedName>
        <fullName evidence="2">C2 NT-type domain-containing protein</fullName>
    </recommendedName>
</protein>
<evidence type="ECO:0000259" key="2">
    <source>
        <dbReference type="PROSITE" id="PS51840"/>
    </source>
</evidence>
<dbReference type="GeneID" id="94844359"/>
<evidence type="ECO:0000313" key="4">
    <source>
        <dbReference type="Proteomes" id="UP000179807"/>
    </source>
</evidence>
<reference evidence="3" key="1">
    <citation type="submission" date="2016-10" db="EMBL/GenBank/DDBJ databases">
        <authorList>
            <person name="Benchimol M."/>
            <person name="Almeida L.G."/>
            <person name="Vasconcelos A.T."/>
            <person name="Perreira-Neves A."/>
            <person name="Rosa I.A."/>
            <person name="Tasca T."/>
            <person name="Bogo M.R."/>
            <person name="de Souza W."/>
        </authorList>
    </citation>
    <scope>NUCLEOTIDE SEQUENCE [LARGE SCALE GENOMIC DNA]</scope>
    <source>
        <strain evidence="3">K</strain>
    </source>
</reference>
<name>A0A1J4JL94_9EUKA</name>
<dbReference type="PROSITE" id="PS51840">
    <property type="entry name" value="C2_NT"/>
    <property type="match status" value="1"/>
</dbReference>
<dbReference type="EMBL" id="MLAK01001019">
    <property type="protein sequence ID" value="OHS99183.1"/>
    <property type="molecule type" value="Genomic_DNA"/>
</dbReference>
<dbReference type="VEuPathDB" id="TrichDB:TRFO_34428"/>
<comment type="caution">
    <text evidence="3">The sequence shown here is derived from an EMBL/GenBank/DDBJ whole genome shotgun (WGS) entry which is preliminary data.</text>
</comment>
<evidence type="ECO:0000313" key="3">
    <source>
        <dbReference type="EMBL" id="OHS99183.1"/>
    </source>
</evidence>
<feature type="compositionally biased region" description="Polar residues" evidence="1">
    <location>
        <begin position="255"/>
        <end position="278"/>
    </location>
</feature>
<proteinExistence type="predicted"/>
<dbReference type="InterPro" id="IPR019448">
    <property type="entry name" value="NT-C2"/>
</dbReference>
<keyword evidence="4" id="KW-1185">Reference proteome</keyword>
<feature type="compositionally biased region" description="Low complexity" evidence="1">
    <location>
        <begin position="24"/>
        <end position="87"/>
    </location>
</feature>
<organism evidence="3 4">
    <name type="scientific">Tritrichomonas foetus</name>
    <dbReference type="NCBI Taxonomy" id="1144522"/>
    <lineage>
        <taxon>Eukaryota</taxon>
        <taxon>Metamonada</taxon>
        <taxon>Parabasalia</taxon>
        <taxon>Tritrichomonadida</taxon>
        <taxon>Tritrichomonadidae</taxon>
        <taxon>Tritrichomonas</taxon>
    </lineage>
</organism>